<dbReference type="AlphaFoldDB" id="G0V9H5"/>
<dbReference type="OMA" id="ITRRKLW"/>
<dbReference type="KEGG" id="ncs:NCAS_0B05070"/>
<organism evidence="1 2">
    <name type="scientific">Naumovozyma castellii</name>
    <name type="common">Yeast</name>
    <name type="synonym">Saccharomyces castellii</name>
    <dbReference type="NCBI Taxonomy" id="27288"/>
    <lineage>
        <taxon>Eukaryota</taxon>
        <taxon>Fungi</taxon>
        <taxon>Dikarya</taxon>
        <taxon>Ascomycota</taxon>
        <taxon>Saccharomycotina</taxon>
        <taxon>Saccharomycetes</taxon>
        <taxon>Saccharomycetales</taxon>
        <taxon>Saccharomycetaceae</taxon>
        <taxon>Naumovozyma</taxon>
    </lineage>
</organism>
<reference evidence="1 2" key="1">
    <citation type="journal article" date="2011" name="Proc. Natl. Acad. Sci. U.S.A.">
        <title>Evolutionary erosion of yeast sex chromosomes by mating-type switching accidents.</title>
        <authorList>
            <person name="Gordon J.L."/>
            <person name="Armisen D."/>
            <person name="Proux-Wera E."/>
            <person name="Oheigeartaigh S.S."/>
            <person name="Byrne K.P."/>
            <person name="Wolfe K.H."/>
        </authorList>
    </citation>
    <scope>NUCLEOTIDE SEQUENCE [LARGE SCALE GENOMIC DNA]</scope>
    <source>
        <strain evidence="2">ATCC 76901 / BCRC 22586 / CBS 4309 / NBRC 1992 / NRRL Y-12630</strain>
    </source>
</reference>
<gene>
    <name evidence="1" type="primary">NCAS0B05070</name>
    <name evidence="1" type="ordered locus">NCAS_0B05070</name>
</gene>
<dbReference type="OrthoDB" id="4088353at2759"/>
<evidence type="ECO:0000313" key="2">
    <source>
        <dbReference type="Proteomes" id="UP000001640"/>
    </source>
</evidence>
<dbReference type="EMBL" id="HE576753">
    <property type="protein sequence ID" value="CCC68591.1"/>
    <property type="molecule type" value="Genomic_DNA"/>
</dbReference>
<sequence length="509" mass="57676">MGLLMNPVTGYNKLNSSIRTSLAKPPGEHQPQKFFTNDCNEAHIATLLPRTMNELHNILKANPRGRKRPQGMDTVSKSGVIDLDTVPASRSITPSMNSVLSQIKKYKGDTCEVPTEDIGDATEDRRIREGDQLERISFVHDSTAFHNNTDSEINETDNNIHSLSLDVENNANGDTKDIDKIIIPRIKLLNFQDLDLHDNEWVPENLIQLYKPIYERPKANRYTLETDVLGEPIQKPQILKDLPSNQRTTIPSIASKEAIVYDHTQIELKPWAPLSSSYKLEIEPCVDEIDVNDCPSVPLRRTRQQNLNPNFLRLYSIEKSCRLKKILPEINIDERALGQLSYDDIRSLDISANNEGADEISSHDVKLALITKKKLWSEMLCEVRQDTYGDSSPWNLNFIATSSHDDNDAIDNVTAVDTDESHSNVEGGKGGQERRTSLVRLYSDLKPWLNENRGNSTTTTKCMLKPCGKLTLDKRYTSRKSVLKSPAQEIQYVVKGWCDDRFIGRMMTD</sequence>
<dbReference type="FunCoup" id="G0V9H5">
    <property type="interactions" value="40"/>
</dbReference>
<dbReference type="InParanoid" id="G0V9H5"/>
<evidence type="ECO:0000313" key="1">
    <source>
        <dbReference type="EMBL" id="CCC68591.1"/>
    </source>
</evidence>
<dbReference type="eggNOG" id="ENOG502SGNS">
    <property type="taxonomic scope" value="Eukaryota"/>
</dbReference>
<accession>G0V9H5</accession>
<dbReference type="RefSeq" id="XP_003674963.1">
    <property type="nucleotide sequence ID" value="XM_003674915.1"/>
</dbReference>
<evidence type="ECO:0008006" key="3">
    <source>
        <dbReference type="Google" id="ProtNLM"/>
    </source>
</evidence>
<dbReference type="GeneID" id="96902149"/>
<name>G0V9H5_NAUCA</name>
<keyword evidence="2" id="KW-1185">Reference proteome</keyword>
<reference key="2">
    <citation type="submission" date="2011-08" db="EMBL/GenBank/DDBJ databases">
        <title>Genome sequence of Naumovozyma castellii.</title>
        <authorList>
            <person name="Gordon J.L."/>
            <person name="Armisen D."/>
            <person name="Proux-Wera E."/>
            <person name="OhEigeartaigh S.S."/>
            <person name="Byrne K.P."/>
            <person name="Wolfe K.H."/>
        </authorList>
    </citation>
    <scope>NUCLEOTIDE SEQUENCE</scope>
    <source>
        <strain>Type strain:CBS 4309</strain>
    </source>
</reference>
<dbReference type="Proteomes" id="UP000001640">
    <property type="component" value="Chromosome 2"/>
</dbReference>
<protein>
    <recommendedName>
        <fullName evidence="3">Protein GIS3</fullName>
    </recommendedName>
</protein>
<dbReference type="HOGENOM" id="CLU_468578_0_0_1"/>
<proteinExistence type="predicted"/>